<dbReference type="EMBL" id="NPDV01000008">
    <property type="protein sequence ID" value="PJZ53248.1"/>
    <property type="molecule type" value="Genomic_DNA"/>
</dbReference>
<gene>
    <name evidence="2" type="ORF">CH376_00525</name>
    <name evidence="1" type="ORF">CH380_10585</name>
</gene>
<evidence type="ECO:0000313" key="2">
    <source>
        <dbReference type="EMBL" id="PJZ63944.1"/>
    </source>
</evidence>
<dbReference type="AlphaFoldDB" id="A0A2M9YNY5"/>
<accession>A0A2M9YNY5</accession>
<evidence type="ECO:0000313" key="3">
    <source>
        <dbReference type="Proteomes" id="UP000232149"/>
    </source>
</evidence>
<name>A0A2M9YNY5_9LEPT</name>
<protein>
    <submittedName>
        <fullName evidence="1">Uncharacterized protein</fullName>
    </submittedName>
</protein>
<proteinExistence type="predicted"/>
<comment type="caution">
    <text evidence="1">The sequence shown here is derived from an EMBL/GenBank/DDBJ whole genome shotgun (WGS) entry which is preliminary data.</text>
</comment>
<dbReference type="Proteomes" id="UP000232149">
    <property type="component" value="Unassembled WGS sequence"/>
</dbReference>
<dbReference type="Proteomes" id="UP000232188">
    <property type="component" value="Unassembled WGS sequence"/>
</dbReference>
<keyword evidence="3" id="KW-1185">Reference proteome</keyword>
<organism evidence="1 4">
    <name type="scientific">Leptospira adleri</name>
    <dbReference type="NCBI Taxonomy" id="2023186"/>
    <lineage>
        <taxon>Bacteria</taxon>
        <taxon>Pseudomonadati</taxon>
        <taxon>Spirochaetota</taxon>
        <taxon>Spirochaetia</taxon>
        <taxon>Leptospirales</taxon>
        <taxon>Leptospiraceae</taxon>
        <taxon>Leptospira</taxon>
    </lineage>
</organism>
<dbReference type="EMBL" id="NPDU01000001">
    <property type="protein sequence ID" value="PJZ63944.1"/>
    <property type="molecule type" value="Genomic_DNA"/>
</dbReference>
<reference evidence="3 4" key="1">
    <citation type="submission" date="2017-07" db="EMBL/GenBank/DDBJ databases">
        <title>Leptospira spp. isolated from tropical soils.</title>
        <authorList>
            <person name="Thibeaux R."/>
            <person name="Iraola G."/>
            <person name="Ferres I."/>
            <person name="Bierque E."/>
            <person name="Girault D."/>
            <person name="Soupe-Gilbert M.-E."/>
            <person name="Picardeau M."/>
            <person name="Goarant C."/>
        </authorList>
    </citation>
    <scope>NUCLEOTIDE SEQUENCE [LARGE SCALE GENOMIC DNA]</scope>
    <source>
        <strain evidence="1 4">FH2-B-C1</strain>
        <strain evidence="2 3">FH2-B-D1</strain>
    </source>
</reference>
<sequence>MGGGKPRVTLLYQKMRFFTSKILSEFLSELLQKNHFESCWFQLVFSKPIFLRLSYFPDLKVRYSRFLENILLR</sequence>
<evidence type="ECO:0000313" key="4">
    <source>
        <dbReference type="Proteomes" id="UP000232188"/>
    </source>
</evidence>
<evidence type="ECO:0000313" key="1">
    <source>
        <dbReference type="EMBL" id="PJZ53248.1"/>
    </source>
</evidence>